<evidence type="ECO:0000313" key="1">
    <source>
        <dbReference type="EMBL" id="TDU31892.1"/>
    </source>
</evidence>
<comment type="caution">
    <text evidence="1">The sequence shown here is derived from an EMBL/GenBank/DDBJ whole genome shotgun (WGS) entry which is preliminary data.</text>
</comment>
<dbReference type="AlphaFoldDB" id="A0A4R7PDR1"/>
<accession>A0A4R7PDR1</accession>
<proteinExistence type="predicted"/>
<name>A0A4R7PDR1_9GAMM</name>
<keyword evidence="2" id="KW-1185">Reference proteome</keyword>
<reference evidence="1 2" key="1">
    <citation type="submission" date="2019-03" db="EMBL/GenBank/DDBJ databases">
        <title>Genomic Encyclopedia of Type Strains, Phase IV (KMG-IV): sequencing the most valuable type-strain genomes for metagenomic binning, comparative biology and taxonomic classification.</title>
        <authorList>
            <person name="Goeker M."/>
        </authorList>
    </citation>
    <scope>NUCLEOTIDE SEQUENCE [LARGE SCALE GENOMIC DNA]</scope>
    <source>
        <strain evidence="1 2">DSM 26377</strain>
    </source>
</reference>
<protein>
    <submittedName>
        <fullName evidence="1">Uncharacterized protein</fullName>
    </submittedName>
</protein>
<dbReference type="EMBL" id="SOBT01000008">
    <property type="protein sequence ID" value="TDU31892.1"/>
    <property type="molecule type" value="Genomic_DNA"/>
</dbReference>
<evidence type="ECO:0000313" key="2">
    <source>
        <dbReference type="Proteomes" id="UP000295341"/>
    </source>
</evidence>
<gene>
    <name evidence="1" type="ORF">DFR24_1276</name>
</gene>
<dbReference type="Proteomes" id="UP000295341">
    <property type="component" value="Unassembled WGS sequence"/>
</dbReference>
<sequence>MNLLVVVAPGASETLVQQQTGSRILPVMF</sequence>
<organism evidence="1 2">
    <name type="scientific">Panacagrimonas perspica</name>
    <dbReference type="NCBI Taxonomy" id="381431"/>
    <lineage>
        <taxon>Bacteria</taxon>
        <taxon>Pseudomonadati</taxon>
        <taxon>Pseudomonadota</taxon>
        <taxon>Gammaproteobacteria</taxon>
        <taxon>Nevskiales</taxon>
        <taxon>Nevskiaceae</taxon>
        <taxon>Panacagrimonas</taxon>
    </lineage>
</organism>